<dbReference type="EMBL" id="CASHTH010002604">
    <property type="protein sequence ID" value="CAI8032488.1"/>
    <property type="molecule type" value="Genomic_DNA"/>
</dbReference>
<dbReference type="AlphaFoldDB" id="A0AA35SMD6"/>
<proteinExistence type="predicted"/>
<comment type="caution">
    <text evidence="1">The sequence shown here is derived from an EMBL/GenBank/DDBJ whole genome shotgun (WGS) entry which is preliminary data.</text>
</comment>
<organism evidence="1 2">
    <name type="scientific">Geodia barretti</name>
    <name type="common">Barrett's horny sponge</name>
    <dbReference type="NCBI Taxonomy" id="519541"/>
    <lineage>
        <taxon>Eukaryota</taxon>
        <taxon>Metazoa</taxon>
        <taxon>Porifera</taxon>
        <taxon>Demospongiae</taxon>
        <taxon>Heteroscleromorpha</taxon>
        <taxon>Tetractinellida</taxon>
        <taxon>Astrophorina</taxon>
        <taxon>Geodiidae</taxon>
        <taxon>Geodia</taxon>
    </lineage>
</organism>
<reference evidence="1" key="1">
    <citation type="submission" date="2023-03" db="EMBL/GenBank/DDBJ databases">
        <authorList>
            <person name="Steffen K."/>
            <person name="Cardenas P."/>
        </authorList>
    </citation>
    <scope>NUCLEOTIDE SEQUENCE</scope>
</reference>
<dbReference type="Proteomes" id="UP001174909">
    <property type="component" value="Unassembled WGS sequence"/>
</dbReference>
<evidence type="ECO:0000313" key="1">
    <source>
        <dbReference type="EMBL" id="CAI8032488.1"/>
    </source>
</evidence>
<keyword evidence="2" id="KW-1185">Reference proteome</keyword>
<sequence length="96" mass="10526">MSFVAVFTLIGGFSLTVIPGLVFPNVAWLLDIMPVSPSPYRDLGGSVCHPGAGGLLCLLQLYQAAHGGDLWEFQRGVTAYRRSFPETMKELMGEHW</sequence>
<gene>
    <name evidence="1" type="ORF">GBAR_LOCUS18364</name>
</gene>
<evidence type="ECO:0000313" key="2">
    <source>
        <dbReference type="Proteomes" id="UP001174909"/>
    </source>
</evidence>
<name>A0AA35SMD6_GEOBA</name>
<accession>A0AA35SMD6</accession>
<protein>
    <submittedName>
        <fullName evidence="1">Uncharacterized protein</fullName>
    </submittedName>
</protein>